<sequence>MIVSEIKNIFHLELDALYPKEEVATFFYLLLEKHLRLERFALVMQPQLAISKEEEQPFFDALAQLKLEIPIQYILGEAYFMDVTLKVNKNVLIPRPETEELVTWILEDVQSLNLEHINILDIGTGSGCIAIALAKALPYAKVTALDISPEALVLAQENAKLNTVEIEFVQGDVLDASLRLDSNFDIIVSNPPYVRELEKAEIKNNVKKHEPSLALFVPDNNALIFYKAIAQFSDTHLLKNGKIYAELNQYLAEETKDLFEGENFCDVSLKKDIFENTRMLRGIKKEQ</sequence>
<feature type="binding site" evidence="5">
    <location>
        <begin position="123"/>
        <end position="127"/>
    </location>
    <ligand>
        <name>S-adenosyl-L-methionine</name>
        <dbReference type="ChEBI" id="CHEBI:59789"/>
    </ligand>
</feature>
<dbReference type="Gene3D" id="1.10.8.10">
    <property type="entry name" value="DNA helicase RuvA subunit, C-terminal domain"/>
    <property type="match status" value="1"/>
</dbReference>
<gene>
    <name evidence="5 8" type="primary">prmC</name>
    <name evidence="8" type="ORF">ACFSQJ_07865</name>
</gene>
<dbReference type="Pfam" id="PF17827">
    <property type="entry name" value="PrmC_N"/>
    <property type="match status" value="1"/>
</dbReference>
<dbReference type="InterPro" id="IPR007848">
    <property type="entry name" value="Small_mtfrase_dom"/>
</dbReference>
<dbReference type="Proteomes" id="UP001597526">
    <property type="component" value="Unassembled WGS sequence"/>
</dbReference>
<comment type="catalytic activity">
    <reaction evidence="4 5">
        <text>L-glutaminyl-[peptide chain release factor] + S-adenosyl-L-methionine = N(5)-methyl-L-glutaminyl-[peptide chain release factor] + S-adenosyl-L-homocysteine + H(+)</text>
        <dbReference type="Rhea" id="RHEA:42896"/>
        <dbReference type="Rhea" id="RHEA-COMP:10271"/>
        <dbReference type="Rhea" id="RHEA-COMP:10272"/>
        <dbReference type="ChEBI" id="CHEBI:15378"/>
        <dbReference type="ChEBI" id="CHEBI:30011"/>
        <dbReference type="ChEBI" id="CHEBI:57856"/>
        <dbReference type="ChEBI" id="CHEBI:59789"/>
        <dbReference type="ChEBI" id="CHEBI:61891"/>
        <dbReference type="EC" id="2.1.1.297"/>
    </reaction>
</comment>
<evidence type="ECO:0000259" key="7">
    <source>
        <dbReference type="Pfam" id="PF17827"/>
    </source>
</evidence>
<evidence type="ECO:0000256" key="3">
    <source>
        <dbReference type="ARBA" id="ARBA00022691"/>
    </source>
</evidence>
<reference evidence="9" key="1">
    <citation type="journal article" date="2019" name="Int. J. Syst. Evol. Microbiol.">
        <title>The Global Catalogue of Microorganisms (GCM) 10K type strain sequencing project: providing services to taxonomists for standard genome sequencing and annotation.</title>
        <authorList>
            <consortium name="The Broad Institute Genomics Platform"/>
            <consortium name="The Broad Institute Genome Sequencing Center for Infectious Disease"/>
            <person name="Wu L."/>
            <person name="Ma J."/>
        </authorList>
    </citation>
    <scope>NUCLEOTIDE SEQUENCE [LARGE SCALE GENOMIC DNA]</scope>
    <source>
        <strain evidence="9">KCTC 52368</strain>
    </source>
</reference>
<dbReference type="NCBIfam" id="TIGR00536">
    <property type="entry name" value="hemK_fam"/>
    <property type="match status" value="1"/>
</dbReference>
<dbReference type="InterPro" id="IPR029063">
    <property type="entry name" value="SAM-dependent_MTases_sf"/>
</dbReference>
<keyword evidence="3 5" id="KW-0949">S-adenosyl-L-methionine</keyword>
<dbReference type="GO" id="GO:0102559">
    <property type="term" value="F:peptide chain release factor N(5)-glutamine methyltransferase activity"/>
    <property type="evidence" value="ECO:0007669"/>
    <property type="project" value="UniProtKB-EC"/>
</dbReference>
<dbReference type="NCBIfam" id="TIGR03534">
    <property type="entry name" value="RF_mod_PrmC"/>
    <property type="match status" value="1"/>
</dbReference>
<dbReference type="PANTHER" id="PTHR18895:SF74">
    <property type="entry name" value="MTRF1L RELEASE FACTOR GLUTAMINE METHYLTRANSFERASE"/>
    <property type="match status" value="1"/>
</dbReference>
<dbReference type="SUPFAM" id="SSF53335">
    <property type="entry name" value="S-adenosyl-L-methionine-dependent methyltransferases"/>
    <property type="match status" value="1"/>
</dbReference>
<dbReference type="InterPro" id="IPR002052">
    <property type="entry name" value="DNA_methylase_N6_adenine_CS"/>
</dbReference>
<dbReference type="CDD" id="cd02440">
    <property type="entry name" value="AdoMet_MTases"/>
    <property type="match status" value="1"/>
</dbReference>
<evidence type="ECO:0000256" key="5">
    <source>
        <dbReference type="HAMAP-Rule" id="MF_02126"/>
    </source>
</evidence>
<dbReference type="GO" id="GO:0032259">
    <property type="term" value="P:methylation"/>
    <property type="evidence" value="ECO:0007669"/>
    <property type="project" value="UniProtKB-KW"/>
</dbReference>
<name>A0ABW5MUC5_9FLAO</name>
<keyword evidence="1 5" id="KW-0489">Methyltransferase</keyword>
<accession>A0ABW5MUC5</accession>
<dbReference type="PANTHER" id="PTHR18895">
    <property type="entry name" value="HEMK METHYLTRANSFERASE"/>
    <property type="match status" value="1"/>
</dbReference>
<comment type="similarity">
    <text evidence="5">Belongs to the protein N5-glutamine methyltransferase family. PrmC subfamily.</text>
</comment>
<evidence type="ECO:0000313" key="9">
    <source>
        <dbReference type="Proteomes" id="UP001597526"/>
    </source>
</evidence>
<dbReference type="Pfam" id="PF05175">
    <property type="entry name" value="MTS"/>
    <property type="match status" value="1"/>
</dbReference>
<feature type="domain" description="Methyltransferase small" evidence="6">
    <location>
        <begin position="115"/>
        <end position="198"/>
    </location>
</feature>
<feature type="binding site" evidence="5">
    <location>
        <begin position="190"/>
        <end position="193"/>
    </location>
    <ligand>
        <name>substrate</name>
    </ligand>
</feature>
<dbReference type="InterPro" id="IPR050320">
    <property type="entry name" value="N5-glutamine_MTase"/>
</dbReference>
<dbReference type="RefSeq" id="WP_377766400.1">
    <property type="nucleotide sequence ID" value="NZ_JBHULB010000008.1"/>
</dbReference>
<evidence type="ECO:0000256" key="1">
    <source>
        <dbReference type="ARBA" id="ARBA00022603"/>
    </source>
</evidence>
<evidence type="ECO:0000256" key="2">
    <source>
        <dbReference type="ARBA" id="ARBA00022679"/>
    </source>
</evidence>
<keyword evidence="2 5" id="KW-0808">Transferase</keyword>
<comment type="function">
    <text evidence="5">Methylates the class 1 translation termination release factors RF1/PrfA and RF2/PrfB on the glutamine residue of the universally conserved GGQ motif.</text>
</comment>
<comment type="caution">
    <text evidence="5">Lacks conserved residue(s) required for the propagation of feature annotation.</text>
</comment>
<dbReference type="Gene3D" id="3.40.50.150">
    <property type="entry name" value="Vaccinia Virus protein VP39"/>
    <property type="match status" value="1"/>
</dbReference>
<dbReference type="InterPro" id="IPR040758">
    <property type="entry name" value="PrmC_N"/>
</dbReference>
<dbReference type="HAMAP" id="MF_02126">
    <property type="entry name" value="RF_methyltr_PrmC"/>
    <property type="match status" value="1"/>
</dbReference>
<dbReference type="PROSITE" id="PS00092">
    <property type="entry name" value="N6_MTASE"/>
    <property type="match status" value="1"/>
</dbReference>
<proteinExistence type="inferred from homology"/>
<keyword evidence="9" id="KW-1185">Reference proteome</keyword>
<dbReference type="InterPro" id="IPR019874">
    <property type="entry name" value="RF_methyltr_PrmC"/>
</dbReference>
<evidence type="ECO:0000256" key="4">
    <source>
        <dbReference type="ARBA" id="ARBA00048391"/>
    </source>
</evidence>
<feature type="binding site" evidence="5">
    <location>
        <position position="146"/>
    </location>
    <ligand>
        <name>S-adenosyl-L-methionine</name>
        <dbReference type="ChEBI" id="CHEBI:59789"/>
    </ligand>
</feature>
<evidence type="ECO:0000259" key="6">
    <source>
        <dbReference type="Pfam" id="PF05175"/>
    </source>
</evidence>
<organism evidence="8 9">
    <name type="scientific">Croceitalea marina</name>
    <dbReference type="NCBI Taxonomy" id="1775166"/>
    <lineage>
        <taxon>Bacteria</taxon>
        <taxon>Pseudomonadati</taxon>
        <taxon>Bacteroidota</taxon>
        <taxon>Flavobacteriia</taxon>
        <taxon>Flavobacteriales</taxon>
        <taxon>Flavobacteriaceae</taxon>
        <taxon>Croceitalea</taxon>
    </lineage>
</organism>
<evidence type="ECO:0000313" key="8">
    <source>
        <dbReference type="EMBL" id="MFD2586842.1"/>
    </source>
</evidence>
<dbReference type="EMBL" id="JBHULB010000008">
    <property type="protein sequence ID" value="MFD2586842.1"/>
    <property type="molecule type" value="Genomic_DNA"/>
</dbReference>
<comment type="caution">
    <text evidence="8">The sequence shown here is derived from an EMBL/GenBank/DDBJ whole genome shotgun (WGS) entry which is preliminary data.</text>
</comment>
<dbReference type="InterPro" id="IPR004556">
    <property type="entry name" value="HemK-like"/>
</dbReference>
<feature type="binding site" evidence="5">
    <location>
        <position position="190"/>
    </location>
    <ligand>
        <name>S-adenosyl-L-methionine</name>
        <dbReference type="ChEBI" id="CHEBI:59789"/>
    </ligand>
</feature>
<dbReference type="EC" id="2.1.1.297" evidence="5"/>
<protein>
    <recommendedName>
        <fullName evidence="5">Release factor glutamine methyltransferase</fullName>
        <shortName evidence="5">RF MTase</shortName>
        <ecNumber evidence="5">2.1.1.297</ecNumber>
    </recommendedName>
    <alternativeName>
        <fullName evidence="5">N5-glutamine methyltransferase PrmC</fullName>
    </alternativeName>
    <alternativeName>
        <fullName evidence="5">Protein-(glutamine-N5) MTase PrmC</fullName>
    </alternativeName>
    <alternativeName>
        <fullName evidence="5">Protein-glutamine N-methyltransferase PrmC</fullName>
    </alternativeName>
</protein>
<feature type="domain" description="Release factor glutamine methyltransferase N-terminal" evidence="7">
    <location>
        <begin position="28"/>
        <end position="76"/>
    </location>
</feature>